<dbReference type="STRING" id="3880.G7IZM1"/>
<reference evidence="2" key="3">
    <citation type="submission" date="2015-04" db="UniProtKB">
        <authorList>
            <consortium name="EnsemblPlants"/>
        </authorList>
    </citation>
    <scope>IDENTIFICATION</scope>
    <source>
        <strain evidence="2">cv. Jemalong A17</strain>
    </source>
</reference>
<reference evidence="1 3" key="1">
    <citation type="journal article" date="2011" name="Nature">
        <title>The Medicago genome provides insight into the evolution of rhizobial symbioses.</title>
        <authorList>
            <person name="Young N.D."/>
            <person name="Debelle F."/>
            <person name="Oldroyd G.E."/>
            <person name="Geurts R."/>
            <person name="Cannon S.B."/>
            <person name="Udvardi M.K."/>
            <person name="Benedito V.A."/>
            <person name="Mayer K.F."/>
            <person name="Gouzy J."/>
            <person name="Schoof H."/>
            <person name="Van de Peer Y."/>
            <person name="Proost S."/>
            <person name="Cook D.R."/>
            <person name="Meyers B.C."/>
            <person name="Spannagl M."/>
            <person name="Cheung F."/>
            <person name="De Mita S."/>
            <person name="Krishnakumar V."/>
            <person name="Gundlach H."/>
            <person name="Zhou S."/>
            <person name="Mudge J."/>
            <person name="Bharti A.K."/>
            <person name="Murray J.D."/>
            <person name="Naoumkina M.A."/>
            <person name="Rosen B."/>
            <person name="Silverstein K.A."/>
            <person name="Tang H."/>
            <person name="Rombauts S."/>
            <person name="Zhao P.X."/>
            <person name="Zhou P."/>
            <person name="Barbe V."/>
            <person name="Bardou P."/>
            <person name="Bechner M."/>
            <person name="Bellec A."/>
            <person name="Berger A."/>
            <person name="Berges H."/>
            <person name="Bidwell S."/>
            <person name="Bisseling T."/>
            <person name="Choisne N."/>
            <person name="Couloux A."/>
            <person name="Denny R."/>
            <person name="Deshpande S."/>
            <person name="Dai X."/>
            <person name="Doyle J.J."/>
            <person name="Dudez A.M."/>
            <person name="Farmer A.D."/>
            <person name="Fouteau S."/>
            <person name="Franken C."/>
            <person name="Gibelin C."/>
            <person name="Gish J."/>
            <person name="Goldstein S."/>
            <person name="Gonzalez A.J."/>
            <person name="Green P.J."/>
            <person name="Hallab A."/>
            <person name="Hartog M."/>
            <person name="Hua A."/>
            <person name="Humphray S.J."/>
            <person name="Jeong D.H."/>
            <person name="Jing Y."/>
            <person name="Jocker A."/>
            <person name="Kenton S.M."/>
            <person name="Kim D.J."/>
            <person name="Klee K."/>
            <person name="Lai H."/>
            <person name="Lang C."/>
            <person name="Lin S."/>
            <person name="Macmil S.L."/>
            <person name="Magdelenat G."/>
            <person name="Matthews L."/>
            <person name="McCorrison J."/>
            <person name="Monaghan E.L."/>
            <person name="Mun J.H."/>
            <person name="Najar F.Z."/>
            <person name="Nicholson C."/>
            <person name="Noirot C."/>
            <person name="O'Bleness M."/>
            <person name="Paule C.R."/>
            <person name="Poulain J."/>
            <person name="Prion F."/>
            <person name="Qin B."/>
            <person name="Qu C."/>
            <person name="Retzel E.F."/>
            <person name="Riddle C."/>
            <person name="Sallet E."/>
            <person name="Samain S."/>
            <person name="Samson N."/>
            <person name="Sanders I."/>
            <person name="Saurat O."/>
            <person name="Scarpelli C."/>
            <person name="Schiex T."/>
            <person name="Segurens B."/>
            <person name="Severin A.J."/>
            <person name="Sherrier D.J."/>
            <person name="Shi R."/>
            <person name="Sims S."/>
            <person name="Singer S.R."/>
            <person name="Sinharoy S."/>
            <person name="Sterck L."/>
            <person name="Viollet A."/>
            <person name="Wang B.B."/>
            <person name="Wang K."/>
            <person name="Wang M."/>
            <person name="Wang X."/>
            <person name="Warfsmann J."/>
            <person name="Weissenbach J."/>
            <person name="White D.D."/>
            <person name="White J.D."/>
            <person name="Wiley G.B."/>
            <person name="Wincker P."/>
            <person name="Xing Y."/>
            <person name="Yang L."/>
            <person name="Yao Z."/>
            <person name="Ying F."/>
            <person name="Zhai J."/>
            <person name="Zhou L."/>
            <person name="Zuber A."/>
            <person name="Denarie J."/>
            <person name="Dixon R.A."/>
            <person name="May G.D."/>
            <person name="Schwartz D.C."/>
            <person name="Rogers J."/>
            <person name="Quetier F."/>
            <person name="Town C.D."/>
            <person name="Roe B.A."/>
        </authorList>
    </citation>
    <scope>NUCLEOTIDE SEQUENCE [LARGE SCALE GENOMIC DNA]</scope>
    <source>
        <strain evidence="1">A17</strain>
        <strain evidence="2 3">cv. Jemalong A17</strain>
    </source>
</reference>
<dbReference type="PANTHER" id="PTHR31319">
    <property type="entry name" value="ZINC FINGER PROTEIN CONSTANS-LIKE 4"/>
    <property type="match status" value="1"/>
</dbReference>
<protein>
    <submittedName>
        <fullName evidence="1">Zinc finger constans-like protein, putative</fullName>
    </submittedName>
</protein>
<dbReference type="AlphaFoldDB" id="G7IZM1"/>
<dbReference type="EnsemblPlants" id="AES69786">
    <property type="protein sequence ID" value="AES69786"/>
    <property type="gene ID" value="MTR_3g034680"/>
</dbReference>
<organism evidence="1 3">
    <name type="scientific">Medicago truncatula</name>
    <name type="common">Barrel medic</name>
    <name type="synonym">Medicago tribuloides</name>
    <dbReference type="NCBI Taxonomy" id="3880"/>
    <lineage>
        <taxon>Eukaryota</taxon>
        <taxon>Viridiplantae</taxon>
        <taxon>Streptophyta</taxon>
        <taxon>Embryophyta</taxon>
        <taxon>Tracheophyta</taxon>
        <taxon>Spermatophyta</taxon>
        <taxon>Magnoliopsida</taxon>
        <taxon>eudicotyledons</taxon>
        <taxon>Gunneridae</taxon>
        <taxon>Pentapetalae</taxon>
        <taxon>rosids</taxon>
        <taxon>fabids</taxon>
        <taxon>Fabales</taxon>
        <taxon>Fabaceae</taxon>
        <taxon>Papilionoideae</taxon>
        <taxon>50 kb inversion clade</taxon>
        <taxon>NPAAA clade</taxon>
        <taxon>Hologalegina</taxon>
        <taxon>IRL clade</taxon>
        <taxon>Trifolieae</taxon>
        <taxon>Medicago</taxon>
    </lineage>
</organism>
<dbReference type="InterPro" id="IPR045281">
    <property type="entry name" value="CONSTANS-like"/>
</dbReference>
<dbReference type="GO" id="GO:0009909">
    <property type="term" value="P:regulation of flower development"/>
    <property type="evidence" value="ECO:0000318"/>
    <property type="project" value="GO_Central"/>
</dbReference>
<accession>G7IZM1</accession>
<dbReference type="Proteomes" id="UP000002051">
    <property type="component" value="Chromosome 3"/>
</dbReference>
<dbReference type="PaxDb" id="3880-AES69786"/>
<name>G7IZM1_MEDTR</name>
<dbReference type="PANTHER" id="PTHR31319:SF53">
    <property type="entry name" value="ZINC FINGER PROTEIN CONSTANS-LIKE 5"/>
    <property type="match status" value="1"/>
</dbReference>
<evidence type="ECO:0000313" key="2">
    <source>
        <dbReference type="EnsemblPlants" id="AES69786"/>
    </source>
</evidence>
<accession>A0A0C3VEJ2</accession>
<dbReference type="HOGENOM" id="CLU_2362878_0_0_1"/>
<dbReference type="EMBL" id="CM001219">
    <property type="protein sequence ID" value="AES69786.2"/>
    <property type="molecule type" value="Genomic_DNA"/>
</dbReference>
<dbReference type="eggNOG" id="KOG1601">
    <property type="taxonomic scope" value="Eukaryota"/>
</dbReference>
<gene>
    <name evidence="1" type="ordered locus">MTR_3g034680</name>
</gene>
<evidence type="ECO:0000313" key="3">
    <source>
        <dbReference type="Proteomes" id="UP000002051"/>
    </source>
</evidence>
<proteinExistence type="predicted"/>
<keyword evidence="3" id="KW-1185">Reference proteome</keyword>
<dbReference type="GO" id="GO:0005634">
    <property type="term" value="C:nucleus"/>
    <property type="evidence" value="ECO:0000318"/>
    <property type="project" value="GO_Central"/>
</dbReference>
<reference evidence="1 3" key="2">
    <citation type="journal article" date="2014" name="BMC Genomics">
        <title>An improved genome release (version Mt4.0) for the model legume Medicago truncatula.</title>
        <authorList>
            <person name="Tang H."/>
            <person name="Krishnakumar V."/>
            <person name="Bidwell S."/>
            <person name="Rosen B."/>
            <person name="Chan A."/>
            <person name="Zhou S."/>
            <person name="Gentzbittel L."/>
            <person name="Childs K.L."/>
            <person name="Yandell M."/>
            <person name="Gundlach H."/>
            <person name="Mayer K.F."/>
            <person name="Schwartz D.C."/>
            <person name="Town C.D."/>
        </authorList>
    </citation>
    <scope>GENOME REANNOTATION</scope>
    <source>
        <strain evidence="2 3">cv. Jemalong A17</strain>
    </source>
</reference>
<evidence type="ECO:0000313" key="1">
    <source>
        <dbReference type="EMBL" id="AES69786.2"/>
    </source>
</evidence>
<sequence length="96" mass="10656">MLERVELKTERLCEQAPTSITCKDDIVALCVTCNSDIYSTNPRARRHERVPVKPFFDSAECVVKSSITAAAADTSFNFVVPTDDGYGQDMLKQPRG</sequence>